<dbReference type="AlphaFoldDB" id="A0A6P6SFC9"/>
<protein>
    <submittedName>
        <fullName evidence="2">F-box/LRR-repeat protein At4g14103-like</fullName>
    </submittedName>
</protein>
<proteinExistence type="predicted"/>
<evidence type="ECO:0000313" key="1">
    <source>
        <dbReference type="Proteomes" id="UP001652660"/>
    </source>
</evidence>
<dbReference type="Proteomes" id="UP001652660">
    <property type="component" value="Chromosome 1e"/>
</dbReference>
<reference evidence="2" key="2">
    <citation type="submission" date="2025-08" db="UniProtKB">
        <authorList>
            <consortium name="RefSeq"/>
        </authorList>
    </citation>
    <scope>IDENTIFICATION</scope>
    <source>
        <tissue evidence="2">Leaves</tissue>
    </source>
</reference>
<organism evidence="1 2">
    <name type="scientific">Coffea arabica</name>
    <name type="common">Arabian coffee</name>
    <dbReference type="NCBI Taxonomy" id="13443"/>
    <lineage>
        <taxon>Eukaryota</taxon>
        <taxon>Viridiplantae</taxon>
        <taxon>Streptophyta</taxon>
        <taxon>Embryophyta</taxon>
        <taxon>Tracheophyta</taxon>
        <taxon>Spermatophyta</taxon>
        <taxon>Magnoliopsida</taxon>
        <taxon>eudicotyledons</taxon>
        <taxon>Gunneridae</taxon>
        <taxon>Pentapetalae</taxon>
        <taxon>asterids</taxon>
        <taxon>lamiids</taxon>
        <taxon>Gentianales</taxon>
        <taxon>Rubiaceae</taxon>
        <taxon>Ixoroideae</taxon>
        <taxon>Gardenieae complex</taxon>
        <taxon>Bertiereae - Coffeeae clade</taxon>
        <taxon>Coffeeae</taxon>
        <taxon>Coffea</taxon>
    </lineage>
</organism>
<name>A0A6P6SFC9_COFAR</name>
<dbReference type="InterPro" id="IPR036047">
    <property type="entry name" value="F-box-like_dom_sf"/>
</dbReference>
<accession>A0A6P6SFC9</accession>
<reference evidence="1" key="1">
    <citation type="journal article" date="2025" name="Foods">
        <title>Unveiling the Microbial Signatures of Arabica Coffee Cherries: Insights into Ripeness Specific Diversity, Functional Traits, and Implications for Quality and Safety.</title>
        <authorList>
            <consortium name="RefSeq"/>
            <person name="Tenea G.N."/>
            <person name="Cifuentes V."/>
            <person name="Reyes P."/>
            <person name="Cevallos-Vallejos M."/>
        </authorList>
    </citation>
    <scope>NUCLEOTIDE SEQUENCE [LARGE SCALE GENOMIC DNA]</scope>
</reference>
<dbReference type="SUPFAM" id="SSF81383">
    <property type="entry name" value="F-box domain"/>
    <property type="match status" value="1"/>
</dbReference>
<dbReference type="RefSeq" id="XP_027064192.2">
    <property type="nucleotide sequence ID" value="XM_027208391.2"/>
</dbReference>
<dbReference type="OrthoDB" id="677997at2759"/>
<dbReference type="GeneID" id="113690470"/>
<dbReference type="InterPro" id="IPR050232">
    <property type="entry name" value="FBL13/AtMIF1-like"/>
</dbReference>
<gene>
    <name evidence="2" type="primary">LOC113690470</name>
</gene>
<keyword evidence="1" id="KW-1185">Reference proteome</keyword>
<sequence length="188" mass="21180">MFQPSQALLKTPTGSDRLSALLDDILRHILLFLATKDVAATSILSTRRRNLFISVPDVDLDVGTLQLTEATDQNDIEWLIFAAISLVVQELEILMAIDQNVLYLFLPRVFTCKKIVTLKLNAEVVMIVPDSVSLLRLRVLRLQAFGLVGVSVRRLIQGCPLLEELYLFFRPFKNSDGINDKNSCDFES</sequence>
<evidence type="ECO:0000313" key="2">
    <source>
        <dbReference type="RefSeq" id="XP_027064192.2"/>
    </source>
</evidence>
<dbReference type="PANTHER" id="PTHR31900">
    <property type="entry name" value="F-BOX/RNI SUPERFAMILY PROTEIN-RELATED"/>
    <property type="match status" value="1"/>
</dbReference>
<dbReference type="PANTHER" id="PTHR31900:SF34">
    <property type="entry name" value="EMB|CAB62440.1-RELATED"/>
    <property type="match status" value="1"/>
</dbReference>